<dbReference type="GO" id="GO:0004497">
    <property type="term" value="F:monooxygenase activity"/>
    <property type="evidence" value="ECO:0007669"/>
    <property type="project" value="UniProtKB-ARBA"/>
</dbReference>
<dbReference type="GO" id="GO:0016020">
    <property type="term" value="C:membrane"/>
    <property type="evidence" value="ECO:0007669"/>
    <property type="project" value="InterPro"/>
</dbReference>
<feature type="domain" description="Rieske" evidence="8">
    <location>
        <begin position="64"/>
        <end position="157"/>
    </location>
</feature>
<gene>
    <name evidence="9" type="ORF">FK529_06680</name>
</gene>
<reference evidence="9 10" key="1">
    <citation type="submission" date="2019-06" db="EMBL/GenBank/DDBJ databases">
        <title>Tsukamurella conjunctivitidis sp. nov., Tsukamurella assacharolytica sp. nov. and Tsukamurella sputae sp. nov. isolated from patients with conjunctivitis, bacteraemia (lymphoma) and respiratory infection (sputum) in Hong Kong.</title>
        <authorList>
            <person name="Teng J.L.L."/>
            <person name="Lee H.H."/>
            <person name="Fong J.Y.H."/>
            <person name="Fok K.M.N."/>
            <person name="Lau S.K.P."/>
            <person name="Woo P.C.Y."/>
        </authorList>
    </citation>
    <scope>NUCLEOTIDE SEQUENCE [LARGE SCALE GENOMIC DNA]</scope>
    <source>
        <strain evidence="9 10">HKU71</strain>
    </source>
</reference>
<keyword evidence="10" id="KW-1185">Reference proteome</keyword>
<dbReference type="Pfam" id="PF00355">
    <property type="entry name" value="Rieske"/>
    <property type="match status" value="1"/>
</dbReference>
<proteinExistence type="predicted"/>
<dbReference type="GO" id="GO:0016705">
    <property type="term" value="F:oxidoreductase activity, acting on paired donors, with incorporation or reduction of molecular oxygen"/>
    <property type="evidence" value="ECO:0007669"/>
    <property type="project" value="UniProtKB-ARBA"/>
</dbReference>
<feature type="chain" id="PRO_5022720429" evidence="7">
    <location>
        <begin position="35"/>
        <end position="158"/>
    </location>
</feature>
<evidence type="ECO:0000256" key="5">
    <source>
        <dbReference type="ARBA" id="ARBA00023157"/>
    </source>
</evidence>
<keyword evidence="1" id="KW-0001">2Fe-2S</keyword>
<evidence type="ECO:0000256" key="2">
    <source>
        <dbReference type="ARBA" id="ARBA00022723"/>
    </source>
</evidence>
<name>A0A5C5RCI0_9ACTN</name>
<dbReference type="Proteomes" id="UP000317291">
    <property type="component" value="Unassembled WGS sequence"/>
</dbReference>
<dbReference type="CDD" id="cd03467">
    <property type="entry name" value="Rieske"/>
    <property type="match status" value="1"/>
</dbReference>
<feature type="region of interest" description="Disordered" evidence="6">
    <location>
        <begin position="39"/>
        <end position="62"/>
    </location>
</feature>
<evidence type="ECO:0000256" key="1">
    <source>
        <dbReference type="ARBA" id="ARBA00022714"/>
    </source>
</evidence>
<keyword evidence="4" id="KW-0411">Iron-sulfur</keyword>
<keyword evidence="2" id="KW-0479">Metal-binding</keyword>
<dbReference type="GO" id="GO:0046872">
    <property type="term" value="F:metal ion binding"/>
    <property type="evidence" value="ECO:0007669"/>
    <property type="project" value="UniProtKB-KW"/>
</dbReference>
<dbReference type="InterPro" id="IPR036922">
    <property type="entry name" value="Rieske_2Fe-2S_sf"/>
</dbReference>
<dbReference type="EMBL" id="VIGW01000003">
    <property type="protein sequence ID" value="TWS19831.1"/>
    <property type="molecule type" value="Genomic_DNA"/>
</dbReference>
<accession>A0A5C5RCI0</accession>
<evidence type="ECO:0000256" key="4">
    <source>
        <dbReference type="ARBA" id="ARBA00023014"/>
    </source>
</evidence>
<dbReference type="Gene3D" id="2.102.10.10">
    <property type="entry name" value="Rieske [2Fe-2S] iron-sulphur domain"/>
    <property type="match status" value="1"/>
</dbReference>
<keyword evidence="5" id="KW-1015">Disulfide bond</keyword>
<sequence length="158" mass="15278">MDTVTQTTQPSFCPTRRAVLAALPGIAILPVAVACGTTSNTGDTSSGSPSTNGTSAGGAAAGGGARIPVAQVPVGNAVVIAGAKPYVVAQPTDGTFVAFDAACTHQGTVVGAQDGLTLQCPAHGSRFNGGTGAVEQGPATAPLAPAPVRRDGEELVVG</sequence>
<dbReference type="AlphaFoldDB" id="A0A5C5RCI0"/>
<protein>
    <submittedName>
        <fullName evidence="9">Rieske (2Fe-2S) protein</fullName>
    </submittedName>
</protein>
<keyword evidence="7" id="KW-0732">Signal</keyword>
<dbReference type="GO" id="GO:0051537">
    <property type="term" value="F:2 iron, 2 sulfur cluster binding"/>
    <property type="evidence" value="ECO:0007669"/>
    <property type="project" value="UniProtKB-KW"/>
</dbReference>
<feature type="signal peptide" evidence="7">
    <location>
        <begin position="1"/>
        <end position="34"/>
    </location>
</feature>
<evidence type="ECO:0000313" key="10">
    <source>
        <dbReference type="Proteomes" id="UP000317291"/>
    </source>
</evidence>
<dbReference type="InterPro" id="IPR005805">
    <property type="entry name" value="Rieske_Fe-S_prot_C"/>
</dbReference>
<evidence type="ECO:0000256" key="3">
    <source>
        <dbReference type="ARBA" id="ARBA00023004"/>
    </source>
</evidence>
<evidence type="ECO:0000259" key="8">
    <source>
        <dbReference type="PROSITE" id="PS51296"/>
    </source>
</evidence>
<dbReference type="InterPro" id="IPR017941">
    <property type="entry name" value="Rieske_2Fe-2S"/>
</dbReference>
<evidence type="ECO:0000256" key="6">
    <source>
        <dbReference type="SAM" id="MobiDB-lite"/>
    </source>
</evidence>
<keyword evidence="3" id="KW-0408">Iron</keyword>
<organism evidence="9 10">
    <name type="scientific">Tsukamurella asaccharolytica</name>
    <dbReference type="NCBI Taxonomy" id="2592067"/>
    <lineage>
        <taxon>Bacteria</taxon>
        <taxon>Bacillati</taxon>
        <taxon>Actinomycetota</taxon>
        <taxon>Actinomycetes</taxon>
        <taxon>Mycobacteriales</taxon>
        <taxon>Tsukamurellaceae</taxon>
        <taxon>Tsukamurella</taxon>
    </lineage>
</organism>
<dbReference type="PROSITE" id="PS51296">
    <property type="entry name" value="RIESKE"/>
    <property type="match status" value="1"/>
</dbReference>
<feature type="compositionally biased region" description="Low complexity" evidence="6">
    <location>
        <begin position="39"/>
        <end position="54"/>
    </location>
</feature>
<evidence type="ECO:0000313" key="9">
    <source>
        <dbReference type="EMBL" id="TWS19831.1"/>
    </source>
</evidence>
<dbReference type="SUPFAM" id="SSF50022">
    <property type="entry name" value="ISP domain"/>
    <property type="match status" value="1"/>
</dbReference>
<evidence type="ECO:0000256" key="7">
    <source>
        <dbReference type="SAM" id="SignalP"/>
    </source>
</evidence>
<comment type="caution">
    <text evidence="9">The sequence shown here is derived from an EMBL/GenBank/DDBJ whole genome shotgun (WGS) entry which is preliminary data.</text>
</comment>
<dbReference type="PRINTS" id="PR00162">
    <property type="entry name" value="RIESKE"/>
</dbReference>